<dbReference type="AlphaFoldDB" id="A0A1W6WZR1"/>
<dbReference type="EMBL" id="CP021064">
    <property type="protein sequence ID" value="ARP61703.1"/>
    <property type="molecule type" value="Genomic_DNA"/>
</dbReference>
<proteinExistence type="predicted"/>
<dbReference type="GeneID" id="67469767"/>
<protein>
    <submittedName>
        <fullName evidence="1">Uncharacterized protein</fullName>
    </submittedName>
</protein>
<name>A0A1W6WZR1_BACTU</name>
<evidence type="ECO:0000313" key="2">
    <source>
        <dbReference type="Proteomes" id="UP000194143"/>
    </source>
</evidence>
<gene>
    <name evidence="1" type="ORF">CAB88_32380</name>
</gene>
<evidence type="ECO:0000313" key="1">
    <source>
        <dbReference type="EMBL" id="ARP61703.1"/>
    </source>
</evidence>
<keyword evidence="2" id="KW-1185">Reference proteome</keyword>
<reference evidence="1 2" key="1">
    <citation type="submission" date="2017-04" db="EMBL/GenBank/DDBJ databases">
        <title>Complete Genome Sequence of Bacillus thuringiensis type Strain ATCC 10792.</title>
        <authorList>
            <person name="Oh D.-H."/>
            <person name="Park B.-J."/>
            <person name="Shuai W."/>
            <person name="Chelliah R."/>
        </authorList>
    </citation>
    <scope>NUCLEOTIDE SEQUENCE [LARGE SCALE GENOMIC DNA]</scope>
    <source>
        <strain evidence="1 2">ATCC 10792</strain>
        <plasmid evidence="1 2">poh3</plasmid>
    </source>
</reference>
<accession>A0A1W6WZR1</accession>
<organism evidence="1 2">
    <name type="scientific">Bacillus thuringiensis</name>
    <dbReference type="NCBI Taxonomy" id="1428"/>
    <lineage>
        <taxon>Bacteria</taxon>
        <taxon>Bacillati</taxon>
        <taxon>Bacillota</taxon>
        <taxon>Bacilli</taxon>
        <taxon>Bacillales</taxon>
        <taxon>Bacillaceae</taxon>
        <taxon>Bacillus</taxon>
        <taxon>Bacillus cereus group</taxon>
    </lineage>
</organism>
<dbReference type="RefSeq" id="WP_000586229.1">
    <property type="nucleotide sequence ID" value="NZ_CP021064.1"/>
</dbReference>
<geneLocation type="plasmid" evidence="1 2">
    <name>poh3</name>
</geneLocation>
<keyword evidence="1" id="KW-0614">Plasmid</keyword>
<sequence>MIINLEDFRKAKKLNNINSIQMTKIPIFERIFIENNELIGELKDSKEKVIIEHLEQKDSSTF</sequence>
<dbReference type="Proteomes" id="UP000194143">
    <property type="component" value="Plasmid poh3"/>
</dbReference>